<dbReference type="OrthoDB" id="4177236at2759"/>
<evidence type="ECO:0000313" key="3">
    <source>
        <dbReference type="Proteomes" id="UP000800096"/>
    </source>
</evidence>
<keyword evidence="3" id="KW-1185">Reference proteome</keyword>
<dbReference type="Pfam" id="PF01636">
    <property type="entry name" value="APH"/>
    <property type="match status" value="1"/>
</dbReference>
<feature type="domain" description="Aminoglycoside phosphotransferase" evidence="1">
    <location>
        <begin position="163"/>
        <end position="355"/>
    </location>
</feature>
<dbReference type="Gene3D" id="3.90.1200.10">
    <property type="match status" value="1"/>
</dbReference>
<dbReference type="PANTHER" id="PTHR21310:SF15">
    <property type="entry name" value="AMINOGLYCOSIDE PHOSPHOTRANSFERASE DOMAIN-CONTAINING PROTEIN"/>
    <property type="match status" value="1"/>
</dbReference>
<dbReference type="Proteomes" id="UP000800096">
    <property type="component" value="Unassembled WGS sequence"/>
</dbReference>
<accession>A0A6A5QQV8</accession>
<sequence>MHPQSQKTDIVNLPTTSPAFQLNRMVMKKLQKALEADPEVDLASKIPSSYAVRLAERKSEGCHEKDFPSKCPTIDVSLFPNDVRHLLDGNTLATVLFPLSESVQGLIGSDHNHNESSLAYSVRKLVEKSEVVWKPEIGKHKIVLKCSPSIALKIIRNMDNFTEYTTLQYLEEHKPTIPAPRPLGLIRIGRCFLVFMSLVHGTTLEAVWPKLDDSLKRFIQEQLNNIFIELRSLTRPSNMPLGGVAGEGCQDLRRHVRRTTEPIWTTEDFDNWQFSNPHFGSPIYIKTLRSLCPPLLQKHVLSHNDLRPDNIMVKLEGGQYRVTGIIDWKYSGFYPEYYESTKVMNGLSTNEDSDWYLFIPECISPLRNTEKWLLDALWWKHVE</sequence>
<name>A0A6A5QQV8_AMPQU</name>
<keyword evidence="2" id="KW-0418">Kinase</keyword>
<proteinExistence type="predicted"/>
<gene>
    <name evidence="2" type="ORF">BDU57DRAFT_586026</name>
</gene>
<dbReference type="AlphaFoldDB" id="A0A6A5QQV8"/>
<dbReference type="CDD" id="cd05120">
    <property type="entry name" value="APH_ChoK_like"/>
    <property type="match status" value="1"/>
</dbReference>
<evidence type="ECO:0000259" key="1">
    <source>
        <dbReference type="Pfam" id="PF01636"/>
    </source>
</evidence>
<reference evidence="2" key="1">
    <citation type="journal article" date="2020" name="Stud. Mycol.">
        <title>101 Dothideomycetes genomes: a test case for predicting lifestyles and emergence of pathogens.</title>
        <authorList>
            <person name="Haridas S."/>
            <person name="Albert R."/>
            <person name="Binder M."/>
            <person name="Bloem J."/>
            <person name="Labutti K."/>
            <person name="Salamov A."/>
            <person name="Andreopoulos B."/>
            <person name="Baker S."/>
            <person name="Barry K."/>
            <person name="Bills G."/>
            <person name="Bluhm B."/>
            <person name="Cannon C."/>
            <person name="Castanera R."/>
            <person name="Culley D."/>
            <person name="Daum C."/>
            <person name="Ezra D."/>
            <person name="Gonzalez J."/>
            <person name="Henrissat B."/>
            <person name="Kuo A."/>
            <person name="Liang C."/>
            <person name="Lipzen A."/>
            <person name="Lutzoni F."/>
            <person name="Magnuson J."/>
            <person name="Mondo S."/>
            <person name="Nolan M."/>
            <person name="Ohm R."/>
            <person name="Pangilinan J."/>
            <person name="Park H.-J."/>
            <person name="Ramirez L."/>
            <person name="Alfaro M."/>
            <person name="Sun H."/>
            <person name="Tritt A."/>
            <person name="Yoshinaga Y."/>
            <person name="Zwiers L.-H."/>
            <person name="Turgeon B."/>
            <person name="Goodwin S."/>
            <person name="Spatafora J."/>
            <person name="Crous P."/>
            <person name="Grigoriev I."/>
        </authorList>
    </citation>
    <scope>NUCLEOTIDE SEQUENCE</scope>
    <source>
        <strain evidence="2">HMLAC05119</strain>
    </source>
</reference>
<evidence type="ECO:0000313" key="2">
    <source>
        <dbReference type="EMBL" id="KAF1917248.1"/>
    </source>
</evidence>
<dbReference type="SUPFAM" id="SSF56112">
    <property type="entry name" value="Protein kinase-like (PK-like)"/>
    <property type="match status" value="1"/>
</dbReference>
<dbReference type="InterPro" id="IPR011009">
    <property type="entry name" value="Kinase-like_dom_sf"/>
</dbReference>
<dbReference type="InterPro" id="IPR051678">
    <property type="entry name" value="AGP_Transferase"/>
</dbReference>
<dbReference type="InterPro" id="IPR002575">
    <property type="entry name" value="Aminoglycoside_PTrfase"/>
</dbReference>
<protein>
    <submittedName>
        <fullName evidence="2">Kinase-like domain-containing protein</fullName>
    </submittedName>
</protein>
<organism evidence="2 3">
    <name type="scientific">Ampelomyces quisqualis</name>
    <name type="common">Powdery mildew agent</name>
    <dbReference type="NCBI Taxonomy" id="50730"/>
    <lineage>
        <taxon>Eukaryota</taxon>
        <taxon>Fungi</taxon>
        <taxon>Dikarya</taxon>
        <taxon>Ascomycota</taxon>
        <taxon>Pezizomycotina</taxon>
        <taxon>Dothideomycetes</taxon>
        <taxon>Pleosporomycetidae</taxon>
        <taxon>Pleosporales</taxon>
        <taxon>Pleosporineae</taxon>
        <taxon>Phaeosphaeriaceae</taxon>
        <taxon>Ampelomyces</taxon>
    </lineage>
</organism>
<dbReference type="EMBL" id="ML979134">
    <property type="protein sequence ID" value="KAF1917248.1"/>
    <property type="molecule type" value="Genomic_DNA"/>
</dbReference>
<dbReference type="PANTHER" id="PTHR21310">
    <property type="entry name" value="AMINOGLYCOSIDE PHOSPHOTRANSFERASE-RELATED-RELATED"/>
    <property type="match status" value="1"/>
</dbReference>
<keyword evidence="2" id="KW-0808">Transferase</keyword>
<dbReference type="GO" id="GO:0016301">
    <property type="term" value="F:kinase activity"/>
    <property type="evidence" value="ECO:0007669"/>
    <property type="project" value="UniProtKB-KW"/>
</dbReference>